<dbReference type="InterPro" id="IPR036691">
    <property type="entry name" value="Endo/exonu/phosph_ase_sf"/>
</dbReference>
<evidence type="ECO:0008006" key="3">
    <source>
        <dbReference type="Google" id="ProtNLM"/>
    </source>
</evidence>
<evidence type="ECO:0000313" key="1">
    <source>
        <dbReference type="EMBL" id="KAF0773386.1"/>
    </source>
</evidence>
<sequence length="132" mass="14888">MKTKISCLELYKLDIMAVQEVRWDGSGSLKAHGLVKILYSGLEKHERGVGFIIKNKLLSNIVKFEPLSDRKPKIIIGDFNAKIGKETVYRPTIGNDSLHDESNQNGNKLITFAAARNMVVISTMFPYKNIHK</sequence>
<comment type="caution">
    <text evidence="1">The sequence shown here is derived from an EMBL/GenBank/DDBJ whole genome shotgun (WGS) entry which is preliminary data.</text>
</comment>
<dbReference type="Gene3D" id="3.60.10.10">
    <property type="entry name" value="Endonuclease/exonuclease/phosphatase"/>
    <property type="match status" value="1"/>
</dbReference>
<dbReference type="AlphaFoldDB" id="A0A6G0ZPI7"/>
<name>A0A6G0ZPI7_APHCR</name>
<organism evidence="1 2">
    <name type="scientific">Aphis craccivora</name>
    <name type="common">Cowpea aphid</name>
    <dbReference type="NCBI Taxonomy" id="307492"/>
    <lineage>
        <taxon>Eukaryota</taxon>
        <taxon>Metazoa</taxon>
        <taxon>Ecdysozoa</taxon>
        <taxon>Arthropoda</taxon>
        <taxon>Hexapoda</taxon>
        <taxon>Insecta</taxon>
        <taxon>Pterygota</taxon>
        <taxon>Neoptera</taxon>
        <taxon>Paraneoptera</taxon>
        <taxon>Hemiptera</taxon>
        <taxon>Sternorrhyncha</taxon>
        <taxon>Aphidomorpha</taxon>
        <taxon>Aphidoidea</taxon>
        <taxon>Aphididae</taxon>
        <taxon>Aphidini</taxon>
        <taxon>Aphis</taxon>
        <taxon>Aphis</taxon>
    </lineage>
</organism>
<dbReference type="EMBL" id="VUJU01000066">
    <property type="protein sequence ID" value="KAF0773386.1"/>
    <property type="molecule type" value="Genomic_DNA"/>
</dbReference>
<accession>A0A6G0ZPI7</accession>
<dbReference type="Proteomes" id="UP000478052">
    <property type="component" value="Unassembled WGS sequence"/>
</dbReference>
<reference evidence="1 2" key="1">
    <citation type="submission" date="2019-08" db="EMBL/GenBank/DDBJ databases">
        <title>Whole genome of Aphis craccivora.</title>
        <authorList>
            <person name="Voronova N.V."/>
            <person name="Shulinski R.S."/>
            <person name="Bandarenka Y.V."/>
            <person name="Zhorov D.G."/>
            <person name="Warner D."/>
        </authorList>
    </citation>
    <scope>NUCLEOTIDE SEQUENCE [LARGE SCALE GENOMIC DNA]</scope>
    <source>
        <strain evidence="1">180601</strain>
        <tissue evidence="1">Whole Body</tissue>
    </source>
</reference>
<evidence type="ECO:0000313" key="2">
    <source>
        <dbReference type="Proteomes" id="UP000478052"/>
    </source>
</evidence>
<keyword evidence="2" id="KW-1185">Reference proteome</keyword>
<dbReference type="OrthoDB" id="6626258at2759"/>
<dbReference type="SUPFAM" id="SSF56219">
    <property type="entry name" value="DNase I-like"/>
    <property type="match status" value="1"/>
</dbReference>
<protein>
    <recommendedName>
        <fullName evidence="3">Craniofacial development protein 2-like</fullName>
    </recommendedName>
</protein>
<gene>
    <name evidence="1" type="ORF">FWK35_00003693</name>
</gene>
<proteinExistence type="predicted"/>